<evidence type="ECO:0000256" key="1">
    <source>
        <dbReference type="ARBA" id="ARBA00004141"/>
    </source>
</evidence>
<dbReference type="GO" id="GO:0016020">
    <property type="term" value="C:membrane"/>
    <property type="evidence" value="ECO:0007669"/>
    <property type="project" value="UniProtKB-SubCell"/>
</dbReference>
<dbReference type="EMBL" id="HBHN01015423">
    <property type="protein sequence ID" value="CAD9726439.1"/>
    <property type="molecule type" value="Transcribed_RNA"/>
</dbReference>
<dbReference type="Gene3D" id="1.20.1250.20">
    <property type="entry name" value="MFS general substrate transporter like domains"/>
    <property type="match status" value="1"/>
</dbReference>
<evidence type="ECO:0000259" key="7">
    <source>
        <dbReference type="PROSITE" id="PS50850"/>
    </source>
</evidence>
<evidence type="ECO:0000313" key="9">
    <source>
        <dbReference type="EMBL" id="CAD9726441.1"/>
    </source>
</evidence>
<evidence type="ECO:0000313" key="8">
    <source>
        <dbReference type="EMBL" id="CAD9726439.1"/>
    </source>
</evidence>
<comment type="subcellular location">
    <subcellularLocation>
        <location evidence="1">Membrane</location>
        <topology evidence="1">Multi-pass membrane protein</topology>
    </subcellularLocation>
</comment>
<dbReference type="InterPro" id="IPR020846">
    <property type="entry name" value="MFS_dom"/>
</dbReference>
<feature type="transmembrane region" description="Helical" evidence="6">
    <location>
        <begin position="72"/>
        <end position="93"/>
    </location>
</feature>
<keyword evidence="2" id="KW-0813">Transport</keyword>
<sequence length="101" mass="10014">MIGPKSLLWVNLLSFVGLGAGMGIIDGATPSLLAEVASDRFGGSGKIFVLSNVAVQLGFAVGPVLGNAIVGHYGFGVCSAVTGAALLACVPLVRGRRASSA</sequence>
<name>A0A7S2TFC7_PROMC</name>
<evidence type="ECO:0000256" key="2">
    <source>
        <dbReference type="ARBA" id="ARBA00022448"/>
    </source>
</evidence>
<evidence type="ECO:0000256" key="3">
    <source>
        <dbReference type="ARBA" id="ARBA00022692"/>
    </source>
</evidence>
<evidence type="ECO:0000256" key="6">
    <source>
        <dbReference type="SAM" id="Phobius"/>
    </source>
</evidence>
<evidence type="ECO:0000256" key="4">
    <source>
        <dbReference type="ARBA" id="ARBA00022989"/>
    </source>
</evidence>
<feature type="transmembrane region" description="Helical" evidence="6">
    <location>
        <begin position="6"/>
        <end position="26"/>
    </location>
</feature>
<reference evidence="9" key="1">
    <citation type="submission" date="2021-01" db="EMBL/GenBank/DDBJ databases">
        <authorList>
            <person name="Corre E."/>
            <person name="Pelletier E."/>
            <person name="Niang G."/>
            <person name="Scheremetjew M."/>
            <person name="Finn R."/>
            <person name="Kale V."/>
            <person name="Holt S."/>
            <person name="Cochrane G."/>
            <person name="Meng A."/>
            <person name="Brown T."/>
            <person name="Cohen L."/>
        </authorList>
    </citation>
    <scope>NUCLEOTIDE SEQUENCE</scope>
    <source>
        <strain evidence="9">CCCM 845</strain>
    </source>
</reference>
<dbReference type="PROSITE" id="PS50850">
    <property type="entry name" value="MFS"/>
    <property type="match status" value="1"/>
</dbReference>
<dbReference type="PANTHER" id="PTHR23506:SF23">
    <property type="entry name" value="GH10249P"/>
    <property type="match status" value="1"/>
</dbReference>
<accession>A0A7S2TFC7</accession>
<gene>
    <name evidence="8" type="ORF">PMIC02512_LOCUS3889</name>
    <name evidence="9" type="ORF">PMIC02512_LOCUS3891</name>
</gene>
<dbReference type="InterPro" id="IPR050930">
    <property type="entry name" value="MFS_Vesicular_Transporter"/>
</dbReference>
<keyword evidence="3 6" id="KW-0812">Transmembrane</keyword>
<proteinExistence type="predicted"/>
<feature type="domain" description="Major facilitator superfamily (MFS) profile" evidence="7">
    <location>
        <begin position="1"/>
        <end position="101"/>
    </location>
</feature>
<dbReference type="PANTHER" id="PTHR23506">
    <property type="entry name" value="GH10249P"/>
    <property type="match status" value="1"/>
</dbReference>
<protein>
    <recommendedName>
        <fullName evidence="7">Major facilitator superfamily (MFS) profile domain-containing protein</fullName>
    </recommendedName>
</protein>
<dbReference type="SUPFAM" id="SSF103473">
    <property type="entry name" value="MFS general substrate transporter"/>
    <property type="match status" value="1"/>
</dbReference>
<dbReference type="InterPro" id="IPR036259">
    <property type="entry name" value="MFS_trans_sf"/>
</dbReference>
<organism evidence="9">
    <name type="scientific">Prorocentrum micans</name>
    <name type="common">Red tide dinoflagellate</name>
    <dbReference type="NCBI Taxonomy" id="2945"/>
    <lineage>
        <taxon>Eukaryota</taxon>
        <taxon>Sar</taxon>
        <taxon>Alveolata</taxon>
        <taxon>Dinophyceae</taxon>
        <taxon>Prorocentrales</taxon>
        <taxon>Prorocentraceae</taxon>
        <taxon>Prorocentrum</taxon>
    </lineage>
</organism>
<keyword evidence="5 6" id="KW-0472">Membrane</keyword>
<dbReference type="AlphaFoldDB" id="A0A7S2TFC7"/>
<evidence type="ECO:0000256" key="5">
    <source>
        <dbReference type="ARBA" id="ARBA00023136"/>
    </source>
</evidence>
<keyword evidence="4 6" id="KW-1133">Transmembrane helix</keyword>
<dbReference type="GO" id="GO:0022857">
    <property type="term" value="F:transmembrane transporter activity"/>
    <property type="evidence" value="ECO:0007669"/>
    <property type="project" value="InterPro"/>
</dbReference>
<dbReference type="EMBL" id="HBHN01015425">
    <property type="protein sequence ID" value="CAD9726441.1"/>
    <property type="molecule type" value="Transcribed_RNA"/>
</dbReference>